<dbReference type="Proteomes" id="UP001139493">
    <property type="component" value="Unassembled WGS sequence"/>
</dbReference>
<accession>A0A9X2JW98</accession>
<dbReference type="GO" id="GO:0008757">
    <property type="term" value="F:S-adenosylmethionine-dependent methyltransferase activity"/>
    <property type="evidence" value="ECO:0007669"/>
    <property type="project" value="InterPro"/>
</dbReference>
<keyword evidence="5" id="KW-0830">Ubiquinone</keyword>
<dbReference type="CDD" id="cd02440">
    <property type="entry name" value="AdoMet_MTases"/>
    <property type="match status" value="1"/>
</dbReference>
<dbReference type="GO" id="GO:0032259">
    <property type="term" value="P:methylation"/>
    <property type="evidence" value="ECO:0007669"/>
    <property type="project" value="UniProtKB-KW"/>
</dbReference>
<sequence>MDQHERVAEPDQERLDERVQEYYSGRTGWDEHARLTTLWAQGRVEHTRTQELVRARLAPGARVLDVGGATGVHAAPLAEDGYDVLLVDPVPSQVARAAEHGTFEARVGDARDLAALGLADDSFDAVLLLGPLYHLARREDRLRALREAVRVTRPGGTVAAAAITRLGGLVGRGYELFPPSAWYAMLTQGVPPEMRFPSGHFHDASELAQEATDAGLADVVVHGVEGPAGGALERVPGDDPRAPELAEAALTIARALSTTPGVTDMSQHVLALGTVRDSAVPEDTDGTVTP</sequence>
<dbReference type="InterPro" id="IPR029063">
    <property type="entry name" value="SAM-dependent_MTases_sf"/>
</dbReference>
<keyword evidence="3" id="KW-0949">S-adenosyl-L-methionine</keyword>
<reference evidence="5" key="1">
    <citation type="submission" date="2022-06" db="EMBL/GenBank/DDBJ databases">
        <title>Genomic Encyclopedia of Archaeal and Bacterial Type Strains, Phase II (KMG-II): from individual species to whole genera.</title>
        <authorList>
            <person name="Goeker M."/>
        </authorList>
    </citation>
    <scope>NUCLEOTIDE SEQUENCE</scope>
    <source>
        <strain evidence="5">DSM 26652</strain>
    </source>
</reference>
<name>A0A9X2JW98_9MICO</name>
<organism evidence="5 6">
    <name type="scientific">Promicromonospora thailandica</name>
    <dbReference type="NCBI Taxonomy" id="765201"/>
    <lineage>
        <taxon>Bacteria</taxon>
        <taxon>Bacillati</taxon>
        <taxon>Actinomycetota</taxon>
        <taxon>Actinomycetes</taxon>
        <taxon>Micrococcales</taxon>
        <taxon>Promicromonosporaceae</taxon>
        <taxon>Promicromonospora</taxon>
    </lineage>
</organism>
<keyword evidence="6" id="KW-1185">Reference proteome</keyword>
<dbReference type="InterPro" id="IPR013216">
    <property type="entry name" value="Methyltransf_11"/>
</dbReference>
<evidence type="ECO:0000256" key="3">
    <source>
        <dbReference type="ARBA" id="ARBA00022691"/>
    </source>
</evidence>
<evidence type="ECO:0000259" key="4">
    <source>
        <dbReference type="Pfam" id="PF08241"/>
    </source>
</evidence>
<dbReference type="AlphaFoldDB" id="A0A9X2JW98"/>
<dbReference type="PANTHER" id="PTHR43464:SF19">
    <property type="entry name" value="UBIQUINONE BIOSYNTHESIS O-METHYLTRANSFERASE, MITOCHONDRIAL"/>
    <property type="match status" value="1"/>
</dbReference>
<evidence type="ECO:0000256" key="2">
    <source>
        <dbReference type="ARBA" id="ARBA00022679"/>
    </source>
</evidence>
<gene>
    <name evidence="5" type="ORF">APR03_002678</name>
</gene>
<keyword evidence="2" id="KW-0808">Transferase</keyword>
<evidence type="ECO:0000313" key="5">
    <source>
        <dbReference type="EMBL" id="MCP2265322.1"/>
    </source>
</evidence>
<protein>
    <submittedName>
        <fullName evidence="5">Ubiquinone/menaquinone biosynthesis C-methylase UbiE</fullName>
    </submittedName>
</protein>
<evidence type="ECO:0000256" key="1">
    <source>
        <dbReference type="ARBA" id="ARBA00022603"/>
    </source>
</evidence>
<dbReference type="PANTHER" id="PTHR43464">
    <property type="entry name" value="METHYLTRANSFERASE"/>
    <property type="match status" value="1"/>
</dbReference>
<keyword evidence="1" id="KW-0489">Methyltransferase</keyword>
<dbReference type="EMBL" id="JAMTCS010000008">
    <property type="protein sequence ID" value="MCP2265322.1"/>
    <property type="molecule type" value="Genomic_DNA"/>
</dbReference>
<dbReference type="RefSeq" id="WP_253836417.1">
    <property type="nucleotide sequence ID" value="NZ_JAMTCS010000008.1"/>
</dbReference>
<dbReference type="Pfam" id="PF08241">
    <property type="entry name" value="Methyltransf_11"/>
    <property type="match status" value="1"/>
</dbReference>
<feature type="domain" description="Methyltransferase type 11" evidence="4">
    <location>
        <begin position="64"/>
        <end position="159"/>
    </location>
</feature>
<evidence type="ECO:0000313" key="6">
    <source>
        <dbReference type="Proteomes" id="UP001139493"/>
    </source>
</evidence>
<proteinExistence type="predicted"/>
<dbReference type="SUPFAM" id="SSF53335">
    <property type="entry name" value="S-adenosyl-L-methionine-dependent methyltransferases"/>
    <property type="match status" value="1"/>
</dbReference>
<dbReference type="Gene3D" id="3.40.50.150">
    <property type="entry name" value="Vaccinia Virus protein VP39"/>
    <property type="match status" value="1"/>
</dbReference>
<comment type="caution">
    <text evidence="5">The sequence shown here is derived from an EMBL/GenBank/DDBJ whole genome shotgun (WGS) entry which is preliminary data.</text>
</comment>